<comment type="caution">
    <text evidence="1">The sequence shown here is derived from an EMBL/GenBank/DDBJ whole genome shotgun (WGS) entry which is preliminary data.</text>
</comment>
<sequence>MTAISIPLRKFLVQLTQFWFRLTLEFDYLSNYMCDWKEVQEKLPIPRIEHVKLT</sequence>
<dbReference type="EMBL" id="CAMGYJ010000005">
    <property type="protein sequence ID" value="CAI0415289.1"/>
    <property type="molecule type" value="Genomic_DNA"/>
</dbReference>
<feature type="non-terminal residue" evidence="1">
    <location>
        <position position="54"/>
    </location>
</feature>
<reference evidence="1" key="1">
    <citation type="submission" date="2022-08" db="EMBL/GenBank/DDBJ databases">
        <authorList>
            <person name="Gutierrez-Valencia J."/>
        </authorList>
    </citation>
    <scope>NUCLEOTIDE SEQUENCE</scope>
</reference>
<gene>
    <name evidence="1" type="ORF">LITE_LOCUS16571</name>
</gene>
<organism evidence="1 2">
    <name type="scientific">Linum tenue</name>
    <dbReference type="NCBI Taxonomy" id="586396"/>
    <lineage>
        <taxon>Eukaryota</taxon>
        <taxon>Viridiplantae</taxon>
        <taxon>Streptophyta</taxon>
        <taxon>Embryophyta</taxon>
        <taxon>Tracheophyta</taxon>
        <taxon>Spermatophyta</taxon>
        <taxon>Magnoliopsida</taxon>
        <taxon>eudicotyledons</taxon>
        <taxon>Gunneridae</taxon>
        <taxon>Pentapetalae</taxon>
        <taxon>rosids</taxon>
        <taxon>fabids</taxon>
        <taxon>Malpighiales</taxon>
        <taxon>Linaceae</taxon>
        <taxon>Linum</taxon>
    </lineage>
</organism>
<dbReference type="Proteomes" id="UP001154282">
    <property type="component" value="Unassembled WGS sequence"/>
</dbReference>
<keyword evidence="2" id="KW-1185">Reference proteome</keyword>
<name>A0AAV0K356_9ROSI</name>
<evidence type="ECO:0000313" key="1">
    <source>
        <dbReference type="EMBL" id="CAI0415289.1"/>
    </source>
</evidence>
<dbReference type="AlphaFoldDB" id="A0AAV0K356"/>
<protein>
    <submittedName>
        <fullName evidence="1">Uncharacterized protein</fullName>
    </submittedName>
</protein>
<dbReference type="EMBL" id="CAMGYJ010000005">
    <property type="protein sequence ID" value="CAI0415290.1"/>
    <property type="molecule type" value="Genomic_DNA"/>
</dbReference>
<evidence type="ECO:0000313" key="2">
    <source>
        <dbReference type="Proteomes" id="UP001154282"/>
    </source>
</evidence>
<proteinExistence type="predicted"/>
<accession>A0AAV0K356</accession>